<organism evidence="1 2">
    <name type="scientific">[Candida] arabinofermentans NRRL YB-2248</name>
    <dbReference type="NCBI Taxonomy" id="983967"/>
    <lineage>
        <taxon>Eukaryota</taxon>
        <taxon>Fungi</taxon>
        <taxon>Dikarya</taxon>
        <taxon>Ascomycota</taxon>
        <taxon>Saccharomycotina</taxon>
        <taxon>Pichiomycetes</taxon>
        <taxon>Pichiales</taxon>
        <taxon>Pichiaceae</taxon>
        <taxon>Ogataea</taxon>
        <taxon>Ogataea/Candida clade</taxon>
    </lineage>
</organism>
<dbReference type="AlphaFoldDB" id="A0A1E4T6P4"/>
<dbReference type="STRING" id="983967.A0A1E4T6P4"/>
<evidence type="ECO:0000313" key="2">
    <source>
        <dbReference type="Proteomes" id="UP000094801"/>
    </source>
</evidence>
<dbReference type="Proteomes" id="UP000094801">
    <property type="component" value="Unassembled WGS sequence"/>
</dbReference>
<dbReference type="PANTHER" id="PTHR10644">
    <property type="entry name" value="DNA REPAIR/RNA PROCESSING CPSF FAMILY"/>
    <property type="match status" value="1"/>
</dbReference>
<accession>A0A1E4T6P4</accession>
<dbReference type="OrthoDB" id="4080238at2759"/>
<dbReference type="Gene3D" id="2.130.10.10">
    <property type="entry name" value="YVTN repeat-like/Quinoprotein amine dehydrogenase"/>
    <property type="match status" value="1"/>
</dbReference>
<dbReference type="EMBL" id="KV453848">
    <property type="protein sequence ID" value="ODV87338.1"/>
    <property type="molecule type" value="Genomic_DNA"/>
</dbReference>
<reference evidence="2" key="1">
    <citation type="submission" date="2016-04" db="EMBL/GenBank/DDBJ databases">
        <title>Comparative genomics of biotechnologically important yeasts.</title>
        <authorList>
            <consortium name="DOE Joint Genome Institute"/>
            <person name="Riley R."/>
            <person name="Haridas S."/>
            <person name="Wolfe K.H."/>
            <person name="Lopes M.R."/>
            <person name="Hittinger C.T."/>
            <person name="Goker M."/>
            <person name="Salamov A."/>
            <person name="Wisecaver J."/>
            <person name="Long T.M."/>
            <person name="Aerts A.L."/>
            <person name="Barry K."/>
            <person name="Choi C."/>
            <person name="Clum A."/>
            <person name="Coughlan A.Y."/>
            <person name="Deshpande S."/>
            <person name="Douglass A.P."/>
            <person name="Hanson S.J."/>
            <person name="Klenk H.-P."/>
            <person name="Labutti K."/>
            <person name="Lapidus A."/>
            <person name="Lindquist E."/>
            <person name="Lipzen A."/>
            <person name="Meier-Kolthoff J.P."/>
            <person name="Ohm R.A."/>
            <person name="Otillar R.P."/>
            <person name="Pangilinan J."/>
            <person name="Peng Y."/>
            <person name="Rokas A."/>
            <person name="Rosa C.A."/>
            <person name="Scheuner C."/>
            <person name="Sibirny A.A."/>
            <person name="Slot J.C."/>
            <person name="Stielow J.B."/>
            <person name="Sun H."/>
            <person name="Kurtzman C.P."/>
            <person name="Blackwell M."/>
            <person name="Grigoriev I.V."/>
            <person name="Jeffries T.W."/>
        </authorList>
    </citation>
    <scope>NUCLEOTIDE SEQUENCE [LARGE SCALE GENOMIC DNA]</scope>
    <source>
        <strain evidence="2">NRRL YB-2248</strain>
    </source>
</reference>
<keyword evidence="2" id="KW-1185">Reference proteome</keyword>
<sequence length="1240" mass="140740">MEHNTHYIEQTVFASNMVRFYFNNFKVRVHHKDNFLAYAERQQVPYRYKRLLTTSTWQELTEPTDSMDPFSGDEEEFNEILQRSTTKKDTDVEMRDLNEEDDDLSDSQLVPVNIFIKCTSMSINDKSCHSFLSPVMSAAVLEGNNQSKHEDSLLVTLSCGDLLLIRIVLINNCFEPVVLQRINLHRDQNKSKLIQLGRSISTFKLGHLIAIAAYSKVIRLSKVTYCKDGIPAIGESLNLITGGVIVQSCFLEPVDQNHIMFLNLVSTESSILQLECSEFYLNKEMENDIHRSVLMLPNTFEIPYFMIPLRETQCVLFVQESKCIINGMNYLISHDGVDYAELPLTVGLAQDPIQVNAYYMPSTMISCYPCEEYDDPNIRFDQILLSSTSPPTLWLLEVFYDTKKPEWYMRIGKLFTQPTIFSQFSMEETGFLTYDLAYMNEKGSTDFKTISLVARGGDRKYFSMRIIEDRGSTINWFPTFDFAIVNSAKPKFVNSTSSQEFWCIGRSSKRGALINLRKGYSAEKSKPISKFKGAEKIFRVNFQNGDTKFILSYPFMSIMIKLPKNNSDSQSEDFDSINEAEIIDEFTIDQKTLLVTKLKNGKYIQILQNGWRIGDFEVAEELAVTSIPFEITLASVAGNHVSICYDYTIDCLTQSNIEILEILADAEGYTITPMRIPKIQGLQCSMIELLTRGSFIDLAVGTFAYEVIFYRLSTGNTFEHRSVLDCKEYADEKAHSCHIPHQLVDVNEGKFLLTTRDGYILMVTHELEKFRKVFQAKLGETVIEIIESSKDIYYLITKAMWKLDLNSSMYPEKVCISETTDRSCTSGVIIPSLENEFSAEKPDDELLVIRDDGLCSLFVSHIVECNVKKVGLGATPLRLMYYSSYCLFVVIVAVEKELENKILFVDHKIKKVLQASAPSNLVAAGEYPICMSEWQVESRRQEGYTHNHLLLGFRTREGSGAVKIVEIKKQKDVVNLRVLNFWQELLPVTCITQLSDSTIIYGSGRSIMLTRYLPQESKMSGAETVYTFISDVIGLTVLKDNSVIAVTSQDSYQRFQYDGTHLTIVLSDSGSKSLLKDIVVHEDERGTRLIVGDKEDNSISSVALTTGDDCFDSRGTRAKVTVPFLPRIKNCHFFPIWGETTEAHHNKFIAVGLNGEVKLFTSVTESQFELLKDLSTRLIGSNKGKKVLKLSELSPSVEYNTENDFNFLNVDMISANLSKLQEYNDGDAAEISKMLSLSLI</sequence>
<gene>
    <name evidence="1" type="ORF">CANARDRAFT_26744</name>
</gene>
<dbReference type="InterPro" id="IPR015943">
    <property type="entry name" value="WD40/YVTN_repeat-like_dom_sf"/>
</dbReference>
<protein>
    <submittedName>
        <fullName evidence="1">Uncharacterized protein</fullName>
    </submittedName>
</protein>
<proteinExistence type="predicted"/>
<dbReference type="InterPro" id="IPR050358">
    <property type="entry name" value="RSE1/DDB1/CFT1"/>
</dbReference>
<name>A0A1E4T6P4_9ASCO</name>
<evidence type="ECO:0000313" key="1">
    <source>
        <dbReference type="EMBL" id="ODV87338.1"/>
    </source>
</evidence>